<protein>
    <submittedName>
        <fullName evidence="1">Uncharacterized protein</fullName>
    </submittedName>
</protein>
<dbReference type="EMBL" id="JBDODL010000221">
    <property type="protein sequence ID" value="MES1919189.1"/>
    <property type="molecule type" value="Genomic_DNA"/>
</dbReference>
<accession>A0ABV2AHM6</accession>
<keyword evidence="2" id="KW-1185">Reference proteome</keyword>
<proteinExistence type="predicted"/>
<gene>
    <name evidence="1" type="ORF">MHBO_001052</name>
</gene>
<dbReference type="Proteomes" id="UP001439008">
    <property type="component" value="Unassembled WGS sequence"/>
</dbReference>
<evidence type="ECO:0000313" key="2">
    <source>
        <dbReference type="Proteomes" id="UP001439008"/>
    </source>
</evidence>
<organism evidence="1 2">
    <name type="scientific">Bonamia ostreae</name>
    <dbReference type="NCBI Taxonomy" id="126728"/>
    <lineage>
        <taxon>Eukaryota</taxon>
        <taxon>Sar</taxon>
        <taxon>Rhizaria</taxon>
        <taxon>Endomyxa</taxon>
        <taxon>Ascetosporea</taxon>
        <taxon>Haplosporida</taxon>
        <taxon>Bonamia</taxon>
    </lineage>
</organism>
<name>A0ABV2AHM6_9EUKA</name>
<comment type="caution">
    <text evidence="1">The sequence shown here is derived from an EMBL/GenBank/DDBJ whole genome shotgun (WGS) entry which is preliminary data.</text>
</comment>
<sequence>MSEESKNSLVFKEKISGEDIIDNSSRYKKNSVLFDKKFGASTNDVDDRPSTRKHILNIFNATANYVNSIIGGHIFDPKLAL</sequence>
<reference evidence="1 2" key="1">
    <citation type="journal article" date="2024" name="BMC Biol.">
        <title>Comparative genomics of Ascetosporea gives new insight into the evolutionary basis for animal parasitism in Rhizaria.</title>
        <authorList>
            <person name="Hiltunen Thoren M."/>
            <person name="Onut-Brannstrom I."/>
            <person name="Alfjorden A."/>
            <person name="Peckova H."/>
            <person name="Swords F."/>
            <person name="Hooper C."/>
            <person name="Holzer A.S."/>
            <person name="Bass D."/>
            <person name="Burki F."/>
        </authorList>
    </citation>
    <scope>NUCLEOTIDE SEQUENCE [LARGE SCALE GENOMIC DNA]</scope>
    <source>
        <strain evidence="1">20-A016</strain>
    </source>
</reference>
<evidence type="ECO:0000313" key="1">
    <source>
        <dbReference type="EMBL" id="MES1919189.1"/>
    </source>
</evidence>